<dbReference type="Gene3D" id="3.30.830.10">
    <property type="entry name" value="Metalloenzyme, LuxS/M16 peptidase-like"/>
    <property type="match status" value="2"/>
</dbReference>
<evidence type="ECO:0000313" key="5">
    <source>
        <dbReference type="EMBL" id="OHA96295.1"/>
    </source>
</evidence>
<feature type="domain" description="Peptidase M16 N-terminal" evidence="3">
    <location>
        <begin position="17"/>
        <end position="162"/>
    </location>
</feature>
<dbReference type="AlphaFoldDB" id="A0A1G2TG71"/>
<dbReference type="GO" id="GO:0046872">
    <property type="term" value="F:metal ion binding"/>
    <property type="evidence" value="ECO:0007669"/>
    <property type="project" value="InterPro"/>
</dbReference>
<dbReference type="GO" id="GO:0004222">
    <property type="term" value="F:metalloendopeptidase activity"/>
    <property type="evidence" value="ECO:0007669"/>
    <property type="project" value="InterPro"/>
</dbReference>
<evidence type="ECO:0000259" key="3">
    <source>
        <dbReference type="Pfam" id="PF00675"/>
    </source>
</evidence>
<dbReference type="InterPro" id="IPR050361">
    <property type="entry name" value="MPP/UQCRC_Complex"/>
</dbReference>
<evidence type="ECO:0000259" key="4">
    <source>
        <dbReference type="Pfam" id="PF05193"/>
    </source>
</evidence>
<evidence type="ECO:0000313" key="6">
    <source>
        <dbReference type="Proteomes" id="UP000177279"/>
    </source>
</evidence>
<dbReference type="GO" id="GO:0006508">
    <property type="term" value="P:proteolysis"/>
    <property type="evidence" value="ECO:0007669"/>
    <property type="project" value="InterPro"/>
</dbReference>
<dbReference type="Proteomes" id="UP000177279">
    <property type="component" value="Unassembled WGS sequence"/>
</dbReference>
<accession>A0A1G2TG71</accession>
<dbReference type="InterPro" id="IPR011249">
    <property type="entry name" value="Metalloenz_LuxS/M16"/>
</dbReference>
<feature type="domain" description="Peptidase M16 C-terminal" evidence="4">
    <location>
        <begin position="167"/>
        <end position="341"/>
    </location>
</feature>
<dbReference type="PANTHER" id="PTHR11851:SF49">
    <property type="entry name" value="MITOCHONDRIAL-PROCESSING PEPTIDASE SUBUNIT ALPHA"/>
    <property type="match status" value="1"/>
</dbReference>
<protein>
    <recommendedName>
        <fullName evidence="7">Peptidase M16</fullName>
    </recommendedName>
</protein>
<proteinExistence type="inferred from homology"/>
<dbReference type="InterPro" id="IPR001431">
    <property type="entry name" value="Pept_M16_Zn_BS"/>
</dbReference>
<dbReference type="InterPro" id="IPR011765">
    <property type="entry name" value="Pept_M16_N"/>
</dbReference>
<evidence type="ECO:0008006" key="7">
    <source>
        <dbReference type="Google" id="ProtNLM"/>
    </source>
</evidence>
<comment type="similarity">
    <text evidence="1 2">Belongs to the peptidase M16 family.</text>
</comment>
<dbReference type="Pfam" id="PF05193">
    <property type="entry name" value="Peptidase_M16_C"/>
    <property type="match status" value="1"/>
</dbReference>
<dbReference type="InterPro" id="IPR007863">
    <property type="entry name" value="Peptidase_M16_C"/>
</dbReference>
<name>A0A1G2TG71_9BACT</name>
<dbReference type="PROSITE" id="PS00143">
    <property type="entry name" value="INSULINASE"/>
    <property type="match status" value="1"/>
</dbReference>
<evidence type="ECO:0000256" key="2">
    <source>
        <dbReference type="RuleBase" id="RU004447"/>
    </source>
</evidence>
<organism evidence="5 6">
    <name type="scientific">Candidatus Zambryskibacteria bacterium RIFCSPHIGHO2_02_FULL_43_37</name>
    <dbReference type="NCBI Taxonomy" id="1802749"/>
    <lineage>
        <taxon>Bacteria</taxon>
        <taxon>Candidatus Zambryskiibacteriota</taxon>
    </lineage>
</organism>
<comment type="caution">
    <text evidence="5">The sequence shown here is derived from an EMBL/GenBank/DDBJ whole genome shotgun (WGS) entry which is preliminary data.</text>
</comment>
<gene>
    <name evidence="5" type="ORF">A3D49_00120</name>
</gene>
<dbReference type="SUPFAM" id="SSF63411">
    <property type="entry name" value="LuxS/MPP-like metallohydrolase"/>
    <property type="match status" value="2"/>
</dbReference>
<reference evidence="5 6" key="1">
    <citation type="journal article" date="2016" name="Nat. Commun.">
        <title>Thousands of microbial genomes shed light on interconnected biogeochemical processes in an aquifer system.</title>
        <authorList>
            <person name="Anantharaman K."/>
            <person name="Brown C.T."/>
            <person name="Hug L.A."/>
            <person name="Sharon I."/>
            <person name="Castelle C.J."/>
            <person name="Probst A.J."/>
            <person name="Thomas B.C."/>
            <person name="Singh A."/>
            <person name="Wilkins M.J."/>
            <person name="Karaoz U."/>
            <person name="Brodie E.L."/>
            <person name="Williams K.H."/>
            <person name="Hubbard S.S."/>
            <person name="Banfield J.F."/>
        </authorList>
    </citation>
    <scope>NUCLEOTIDE SEQUENCE [LARGE SCALE GENOMIC DNA]</scope>
</reference>
<sequence>MKYKKHTLPNGLRVIFAPAKGNPAVMVLVMVETGSNYETKAENGLSHFLEHMCFKGTTMRPKAKDISKELDSLGAQNNAFTGDEYTGYYAKAAKKHFAKLFEIISDLYLNPTLPAADLEKERGVILEEIAMYEDLPQRYVWQVLEGLMYGDTPAGRPILGPRENIKKFTRQDFVDYRNAHYVAPKTIVVVAGDVSETSVLKETRKHFKDIPKGKKVSKLPVKERQSHPGLEIHKKKTDQCHMVMAFRTYGANDKRSPAATVLAEILGKGMSSRLFTRLRDEMGACYYVRASHDQYTDHGVFTIATGINVSRTKEVVEVLLEECKKLATTPVSQEELDKAKEHHIGHLYMNLETTDALAEFYAGEEIATGKPKAPQEIEAEIRKINAKDVMKIAKNLFTNKNLNLAIVGNIADQKPVKKVLTFK</sequence>
<evidence type="ECO:0000256" key="1">
    <source>
        <dbReference type="ARBA" id="ARBA00007261"/>
    </source>
</evidence>
<dbReference type="Pfam" id="PF00675">
    <property type="entry name" value="Peptidase_M16"/>
    <property type="match status" value="1"/>
</dbReference>
<dbReference type="PANTHER" id="PTHR11851">
    <property type="entry name" value="METALLOPROTEASE"/>
    <property type="match status" value="1"/>
</dbReference>
<dbReference type="EMBL" id="MHVS01000005">
    <property type="protein sequence ID" value="OHA96295.1"/>
    <property type="molecule type" value="Genomic_DNA"/>
</dbReference>